<sequence>MSSSSLARARGIAAAIFAVIGLLLIQSPDPVDGRSIAIGANGQGTLLVVGDSLTVGTEAFGSLSTKVSALGTWANVVLDAKDGRKASLGATVIKKTITSSTTAIVVALGTNDMISKPEAWYPRWVIDSVMQKTRGLPVLWVNLEFSQTGRSDWRARGVRFNRELRLAKLRYPNLSIADWNTAFTPKSKSRFIVDGVHLTVSGYKTRSNFLVPAISSFGSYIVNASTTTSTSSTTSTTSTSSTTSTTTTTSSTTSTTTTG</sequence>
<evidence type="ECO:0008006" key="3">
    <source>
        <dbReference type="Google" id="ProtNLM"/>
    </source>
</evidence>
<dbReference type="EMBL" id="JNSL01000002">
    <property type="protein sequence ID" value="KGA21725.1"/>
    <property type="molecule type" value="Genomic_DNA"/>
</dbReference>
<evidence type="ECO:0000256" key="1">
    <source>
        <dbReference type="SAM" id="MobiDB-lite"/>
    </source>
</evidence>
<gene>
    <name evidence="2" type="ORF">GM51_0815</name>
</gene>
<comment type="caution">
    <text evidence="2">The sequence shown here is derived from an EMBL/GenBank/DDBJ whole genome shotgun (WGS) entry which is preliminary data.</text>
</comment>
<feature type="region of interest" description="Disordered" evidence="1">
    <location>
        <begin position="227"/>
        <end position="259"/>
    </location>
</feature>
<dbReference type="SUPFAM" id="SSF52266">
    <property type="entry name" value="SGNH hydrolase"/>
    <property type="match status" value="1"/>
</dbReference>
<dbReference type="InterPro" id="IPR036514">
    <property type="entry name" value="SGNH_hydro_sf"/>
</dbReference>
<protein>
    <recommendedName>
        <fullName evidence="3">SGNH hydrolase-type esterase domain-containing protein</fullName>
    </recommendedName>
</protein>
<reference evidence="2" key="1">
    <citation type="submission" date="2014-06" db="EMBL/GenBank/DDBJ databases">
        <title>Key roles for freshwater Actinobacteria revealed by deep metagenomic sequencing.</title>
        <authorList>
            <person name="Ghai R."/>
            <person name="Mizuno C.M."/>
            <person name="Picazo A."/>
            <person name="Camacho A."/>
            <person name="Rodriguez-Valera F."/>
        </authorList>
    </citation>
    <scope>NUCLEOTIDE SEQUENCE</scope>
</reference>
<dbReference type="AlphaFoldDB" id="A0A094QBU3"/>
<proteinExistence type="predicted"/>
<organism evidence="2">
    <name type="scientific">freshwater metagenome</name>
    <dbReference type="NCBI Taxonomy" id="449393"/>
    <lineage>
        <taxon>unclassified sequences</taxon>
        <taxon>metagenomes</taxon>
        <taxon>ecological metagenomes</taxon>
    </lineage>
</organism>
<name>A0A094QBU3_9ZZZZ</name>
<dbReference type="Gene3D" id="3.40.50.1110">
    <property type="entry name" value="SGNH hydrolase"/>
    <property type="match status" value="1"/>
</dbReference>
<evidence type="ECO:0000313" key="2">
    <source>
        <dbReference type="EMBL" id="KGA21725.1"/>
    </source>
</evidence>
<accession>A0A094QBU3</accession>